<evidence type="ECO:0000259" key="1">
    <source>
        <dbReference type="Pfam" id="PF00717"/>
    </source>
</evidence>
<dbReference type="Proteomes" id="UP000317652">
    <property type="component" value="Unassembled WGS sequence"/>
</dbReference>
<gene>
    <name evidence="2" type="primary">lexA_3</name>
    <name evidence="2" type="ORF">SB6411_05607</name>
</gene>
<dbReference type="InterPro" id="IPR050077">
    <property type="entry name" value="LexA_repressor"/>
</dbReference>
<protein>
    <submittedName>
        <fullName evidence="2">LexA repressor</fullName>
    </submittedName>
</protein>
<dbReference type="InterPro" id="IPR015927">
    <property type="entry name" value="Peptidase_S24_S26A/B/C"/>
</dbReference>
<reference evidence="2 3" key="1">
    <citation type="submission" date="2019-07" db="EMBL/GenBank/DDBJ databases">
        <authorList>
            <person name="Brisse S."/>
            <person name="Rodrigues C."/>
            <person name="Thorpe H."/>
        </authorList>
    </citation>
    <scope>NUCLEOTIDE SEQUENCE [LARGE SCALE GENOMIC DNA]</scope>
    <source>
        <strain evidence="2">SB6411</strain>
    </source>
</reference>
<evidence type="ECO:0000313" key="2">
    <source>
        <dbReference type="EMBL" id="VUS42505.1"/>
    </source>
</evidence>
<dbReference type="InterPro" id="IPR039418">
    <property type="entry name" value="LexA-like"/>
</dbReference>
<sequence>MRYTLFNFNMKTIQEIRRLNARKLRDGVGGNIYFANMIDREPTQTSRFMGDGATKNIGDAMARHIEKCFDLPTGWLDQEHQTTNVAKNPDVSDTNRNITMVPVISWVQAGAWTEVGYAEVDLNSTENYPCPVPCGPMTYILRVIGDSMIDEYRPGDMIFVDPEVPAVHGDDVIALMHDSGETTFKRLIEDAGQRYLKALNSNWPEPYIKINGNCSIIGTVIFSGKPRRYRTKT</sequence>
<dbReference type="CDD" id="cd06529">
    <property type="entry name" value="S24_LexA-like"/>
    <property type="match status" value="1"/>
</dbReference>
<dbReference type="Gene3D" id="2.10.109.10">
    <property type="entry name" value="Umud Fragment, subunit A"/>
    <property type="match status" value="1"/>
</dbReference>
<dbReference type="PANTHER" id="PTHR33516">
    <property type="entry name" value="LEXA REPRESSOR"/>
    <property type="match status" value="1"/>
</dbReference>
<keyword evidence="3" id="KW-1185">Reference proteome</keyword>
<evidence type="ECO:0000313" key="3">
    <source>
        <dbReference type="Proteomes" id="UP000317652"/>
    </source>
</evidence>
<dbReference type="SUPFAM" id="SSF51306">
    <property type="entry name" value="LexA/Signal peptidase"/>
    <property type="match status" value="1"/>
</dbReference>
<comment type="caution">
    <text evidence="2">The sequence shown here is derived from an EMBL/GenBank/DDBJ whole genome shotgun (WGS) entry which is preliminary data.</text>
</comment>
<accession>A0ABY6VBS6</accession>
<dbReference type="EMBL" id="CABGGS010000009">
    <property type="protein sequence ID" value="VUS42505.1"/>
    <property type="molecule type" value="Genomic_DNA"/>
</dbReference>
<dbReference type="Pfam" id="PF00717">
    <property type="entry name" value="Peptidase_S24"/>
    <property type="match status" value="1"/>
</dbReference>
<organism evidence="2 3">
    <name type="scientific">Klebsiella spallanzanii</name>
    <dbReference type="NCBI Taxonomy" id="2587528"/>
    <lineage>
        <taxon>Bacteria</taxon>
        <taxon>Pseudomonadati</taxon>
        <taxon>Pseudomonadota</taxon>
        <taxon>Gammaproteobacteria</taxon>
        <taxon>Enterobacterales</taxon>
        <taxon>Enterobacteriaceae</taxon>
        <taxon>Klebsiella/Raoultella group</taxon>
        <taxon>Klebsiella</taxon>
    </lineage>
</organism>
<dbReference type="InterPro" id="IPR036286">
    <property type="entry name" value="LexA/Signal_pep-like_sf"/>
</dbReference>
<name>A0ABY6VBS6_9ENTR</name>
<dbReference type="PANTHER" id="PTHR33516:SF2">
    <property type="entry name" value="LEXA REPRESSOR-RELATED"/>
    <property type="match status" value="1"/>
</dbReference>
<proteinExistence type="predicted"/>
<feature type="domain" description="Peptidase S24/S26A/S26B/S26C" evidence="1">
    <location>
        <begin position="102"/>
        <end position="221"/>
    </location>
</feature>